<sequence>MAPRSKSIDRIKEKQKGLEVFSESAIRNNFSALEYSRTCQAAASGMAAGILGLTSIPGFIFYFVTVAIQMSVKDLQKKLEEQHKQILLYEKKLKGANKLLDVVRAYKSLETEKNALQSVIGSLDAHNEEMIVGAEEKTLTESEDSAVSKLRQAIAILTKEKVKREAAFQNDKKALLEENEGLKEQLRKTVDENEQQADKFCKIIQELSQKVKRIEGDRERELDDHGSVLAEMQQRYAKEKQTVEAAQKQFDHARDIEEALFRGKQTTVVDKQSLARIAELEATTQDLTERVAISERKRYESNDELKKHDKRTRNLRRFQIAELDSELSLKSVADDVIDRFKSALTELREFHPDIDVHKIVGPDPATINLQEKLENIEEKYEKYKQNTESVLNTKKQVLSTELVQEDGLRELVCQLHNKLRNIEVSQSTDQAQYEMTTRNLRERILELERSEIASRNEMRKEMQLRVSEMEFEMQKQRNRTLEVLAEKEKELEVTKSILVSLRSEQLNSAPADPSQAGKISSQRKSSDHRKCVDRRISSGSRRSIDGISVSSTDIIGSADNNISFPNVSETRNVFYEDELAKKDKEVQEMRNALHHLDYRMREIEQNALCKDLQHHEMNEKLKEEIRILEEGHLSSLGIPTTYLLPLVNETPVIVDYVNHQYLVFSESDASRLRSKLRMVVEGMTLTVIENCEKRSSPYCLMNEQVAVLAQYGLAQVRKMHDGPRTVDTKIFEASTSTANKELCLENDVKKARQIATGRKAKELKRKANGQGANAKALKVRKCDLNGIEVTDDDVNNVLLELKGSVVEHDPRVNLPKYSNEEHLYSSIDYLSLPLPSSREFRTKEIVFHDLWRRGFYITCGSRFGCHYLAYEDNPSQTHAKFFVECILSDECLSPMKLITLTRVATQVKKTVLLAVVSSDNNIPHYMEIQWWKPY</sequence>
<evidence type="ECO:0000256" key="12">
    <source>
        <dbReference type="SAM" id="Coils"/>
    </source>
</evidence>
<dbReference type="InterPro" id="IPR006676">
    <property type="entry name" value="tRNA_splic"/>
</dbReference>
<evidence type="ECO:0000256" key="14">
    <source>
        <dbReference type="SAM" id="Phobius"/>
    </source>
</evidence>
<dbReference type="PANTHER" id="PTHR13070">
    <property type="entry name" value="TRNA-SPLICING ENDONUCLEASE SUBUNIT SEN34-RELATED"/>
    <property type="match status" value="1"/>
</dbReference>
<dbReference type="GO" id="GO:0003676">
    <property type="term" value="F:nucleic acid binding"/>
    <property type="evidence" value="ECO:0007669"/>
    <property type="project" value="InterPro"/>
</dbReference>
<feature type="coiled-coil region" evidence="12">
    <location>
        <begin position="459"/>
        <end position="504"/>
    </location>
</feature>
<dbReference type="WBParaSite" id="Hba_21559">
    <property type="protein sequence ID" value="Hba_21559"/>
    <property type="gene ID" value="Hba_21559"/>
</dbReference>
<keyword evidence="5 14" id="KW-0812">Transmembrane</keyword>
<evidence type="ECO:0000256" key="3">
    <source>
        <dbReference type="ARBA" id="ARBA00009436"/>
    </source>
</evidence>
<dbReference type="EC" id="4.6.1.16" evidence="4"/>
<dbReference type="GO" id="GO:0005789">
    <property type="term" value="C:endoplasmic reticulum membrane"/>
    <property type="evidence" value="ECO:0007669"/>
    <property type="project" value="UniProtKB-SubCell"/>
</dbReference>
<proteinExistence type="inferred from homology"/>
<dbReference type="PANTHER" id="PTHR13070:SF0">
    <property type="entry name" value="TRNA-SPLICING ENDONUCLEASE SUBUNIT SEN34"/>
    <property type="match status" value="1"/>
</dbReference>
<feature type="coiled-coil region" evidence="12">
    <location>
        <begin position="572"/>
        <end position="606"/>
    </location>
</feature>
<dbReference type="GO" id="GO:0000379">
    <property type="term" value="P:tRNA-type intron splice site recognition and cleavage"/>
    <property type="evidence" value="ECO:0007669"/>
    <property type="project" value="TreeGrafter"/>
</dbReference>
<keyword evidence="8 14" id="KW-1133">Transmembrane helix</keyword>
<evidence type="ECO:0000256" key="13">
    <source>
        <dbReference type="SAM" id="MobiDB-lite"/>
    </source>
</evidence>
<dbReference type="Proteomes" id="UP000095283">
    <property type="component" value="Unplaced"/>
</dbReference>
<feature type="coiled-coil region" evidence="12">
    <location>
        <begin position="366"/>
        <end position="393"/>
    </location>
</feature>
<keyword evidence="6" id="KW-0819">tRNA processing</keyword>
<reference evidence="17" key="1">
    <citation type="submission" date="2016-11" db="UniProtKB">
        <authorList>
            <consortium name="WormBaseParasite"/>
        </authorList>
    </citation>
    <scope>IDENTIFICATION</scope>
</reference>
<feature type="region of interest" description="Disordered" evidence="13">
    <location>
        <begin position="505"/>
        <end position="537"/>
    </location>
</feature>
<keyword evidence="12" id="KW-0175">Coiled coil</keyword>
<dbReference type="SUPFAM" id="SSF53032">
    <property type="entry name" value="tRNA-intron endonuclease catalytic domain-like"/>
    <property type="match status" value="1"/>
</dbReference>
<evidence type="ECO:0000256" key="10">
    <source>
        <dbReference type="ARBA" id="ARBA00023239"/>
    </source>
</evidence>
<keyword evidence="16" id="KW-1185">Reference proteome</keyword>
<dbReference type="Pfam" id="PF01974">
    <property type="entry name" value="tRNA_int_endo"/>
    <property type="match status" value="1"/>
</dbReference>
<evidence type="ECO:0000256" key="5">
    <source>
        <dbReference type="ARBA" id="ARBA00022692"/>
    </source>
</evidence>
<dbReference type="NCBIfam" id="TIGR00324">
    <property type="entry name" value="endA"/>
    <property type="match status" value="1"/>
</dbReference>
<evidence type="ECO:0000256" key="2">
    <source>
        <dbReference type="ARBA" id="ARBA00008078"/>
    </source>
</evidence>
<evidence type="ECO:0000256" key="4">
    <source>
        <dbReference type="ARBA" id="ARBA00012573"/>
    </source>
</evidence>
<evidence type="ECO:0000256" key="9">
    <source>
        <dbReference type="ARBA" id="ARBA00023136"/>
    </source>
</evidence>
<evidence type="ECO:0000256" key="8">
    <source>
        <dbReference type="ARBA" id="ARBA00022989"/>
    </source>
</evidence>
<evidence type="ECO:0000256" key="11">
    <source>
        <dbReference type="ARBA" id="ARBA00034031"/>
    </source>
</evidence>
<keyword evidence="9 14" id="KW-0472">Membrane</keyword>
<dbReference type="CDD" id="cd22363">
    <property type="entry name" value="tRNA-intron_lyase_C"/>
    <property type="match status" value="1"/>
</dbReference>
<keyword evidence="7" id="KW-0256">Endoplasmic reticulum</keyword>
<comment type="similarity">
    <text evidence="2">Belongs to the tRNA-intron endonuclease family.</text>
</comment>
<evidence type="ECO:0000256" key="6">
    <source>
        <dbReference type="ARBA" id="ARBA00022694"/>
    </source>
</evidence>
<feature type="domain" description="tRNA intron endonuclease catalytic" evidence="15">
    <location>
        <begin position="840"/>
        <end position="922"/>
    </location>
</feature>
<name>A0A1I7XUX6_HETBA</name>
<evidence type="ECO:0000313" key="17">
    <source>
        <dbReference type="WBParaSite" id="Hba_21559"/>
    </source>
</evidence>
<dbReference type="GO" id="GO:0000213">
    <property type="term" value="F:tRNA-intron lyase activity"/>
    <property type="evidence" value="ECO:0007669"/>
    <property type="project" value="UniProtKB-EC"/>
</dbReference>
<dbReference type="Gene3D" id="3.40.1350.10">
    <property type="match status" value="1"/>
</dbReference>
<accession>A0A1I7XUX6</accession>
<dbReference type="GO" id="GO:0005634">
    <property type="term" value="C:nucleus"/>
    <property type="evidence" value="ECO:0007669"/>
    <property type="project" value="UniProtKB-ARBA"/>
</dbReference>
<evidence type="ECO:0000256" key="1">
    <source>
        <dbReference type="ARBA" id="ARBA00004477"/>
    </source>
</evidence>
<protein>
    <recommendedName>
        <fullName evidence="4">tRNA-intron lyase</fullName>
        <ecNumber evidence="4">4.6.1.16</ecNumber>
    </recommendedName>
</protein>
<evidence type="ECO:0000313" key="16">
    <source>
        <dbReference type="Proteomes" id="UP000095283"/>
    </source>
</evidence>
<dbReference type="AlphaFoldDB" id="A0A1I7XUX6"/>
<comment type="subcellular location">
    <subcellularLocation>
        <location evidence="1">Endoplasmic reticulum membrane</location>
        <topology evidence="1">Multi-pass membrane protein</topology>
    </subcellularLocation>
</comment>
<dbReference type="InterPro" id="IPR029008">
    <property type="entry name" value="EMC6-like"/>
</dbReference>
<feature type="compositionally biased region" description="Basic and acidic residues" evidence="13">
    <location>
        <begin position="524"/>
        <end position="536"/>
    </location>
</feature>
<organism evidence="16 17">
    <name type="scientific">Heterorhabditis bacteriophora</name>
    <name type="common">Entomopathogenic nematode worm</name>
    <dbReference type="NCBI Taxonomy" id="37862"/>
    <lineage>
        <taxon>Eukaryota</taxon>
        <taxon>Metazoa</taxon>
        <taxon>Ecdysozoa</taxon>
        <taxon>Nematoda</taxon>
        <taxon>Chromadorea</taxon>
        <taxon>Rhabditida</taxon>
        <taxon>Rhabditina</taxon>
        <taxon>Rhabditomorpha</taxon>
        <taxon>Strongyloidea</taxon>
        <taxon>Heterorhabditidae</taxon>
        <taxon>Heterorhabditis</taxon>
    </lineage>
</organism>
<comment type="similarity">
    <text evidence="3">Belongs to the EMC6 family.</text>
</comment>
<evidence type="ECO:0000256" key="7">
    <source>
        <dbReference type="ARBA" id="ARBA00022824"/>
    </source>
</evidence>
<keyword evidence="10" id="KW-0456">Lyase</keyword>
<comment type="catalytic activity">
    <reaction evidence="11">
        <text>pretRNA = a 3'-half-tRNA molecule with a 5'-OH end + a 5'-half-tRNA molecule with a 2',3'-cyclic phosphate end + an intron with a 2',3'-cyclic phosphate and a 5'-hydroxyl terminus.</text>
        <dbReference type="EC" id="4.6.1.16"/>
    </reaction>
</comment>
<feature type="transmembrane region" description="Helical" evidence="14">
    <location>
        <begin position="46"/>
        <end position="68"/>
    </location>
</feature>
<dbReference type="InterPro" id="IPR036167">
    <property type="entry name" value="tRNA_intron_Endo_cat-like_sf"/>
</dbReference>
<feature type="coiled-coil region" evidence="12">
    <location>
        <begin position="159"/>
        <end position="249"/>
    </location>
</feature>
<dbReference type="InterPro" id="IPR011856">
    <property type="entry name" value="tRNA_endonuc-like_dom_sf"/>
</dbReference>
<dbReference type="Pfam" id="PF07019">
    <property type="entry name" value="EMC6"/>
    <property type="match status" value="1"/>
</dbReference>
<evidence type="ECO:0000259" key="15">
    <source>
        <dbReference type="Pfam" id="PF01974"/>
    </source>
</evidence>
<dbReference type="InterPro" id="IPR006677">
    <property type="entry name" value="tRNA_intron_Endonuc_cat-like"/>
</dbReference>